<evidence type="ECO:0000313" key="2">
    <source>
        <dbReference type="Proteomes" id="UP000321638"/>
    </source>
</evidence>
<dbReference type="SUPFAM" id="SSF47240">
    <property type="entry name" value="Ferritin-like"/>
    <property type="match status" value="1"/>
</dbReference>
<dbReference type="GO" id="GO:0005829">
    <property type="term" value="C:cytosol"/>
    <property type="evidence" value="ECO:0007669"/>
    <property type="project" value="TreeGrafter"/>
</dbReference>
<dbReference type="Gene3D" id="1.10.620.20">
    <property type="entry name" value="Ribonucleotide Reductase, subunit A"/>
    <property type="match status" value="1"/>
</dbReference>
<keyword evidence="2" id="KW-1185">Reference proteome</keyword>
<dbReference type="EMBL" id="VDUZ01000006">
    <property type="protein sequence ID" value="TXL78830.1"/>
    <property type="molecule type" value="Genomic_DNA"/>
</dbReference>
<name>A0A5C8PRM3_9HYPH</name>
<protein>
    <submittedName>
        <fullName evidence="1">Benzoyl-CoA 2,3-epoxidase subunit BoxB</fullName>
        <ecNumber evidence="1">1.14.13.208</ecNumber>
    </submittedName>
</protein>
<comment type="caution">
    <text evidence="1">The sequence shown here is derived from an EMBL/GenBank/DDBJ whole genome shotgun (WGS) entry which is preliminary data.</text>
</comment>
<dbReference type="PANTHER" id="PTHR30458:SF0">
    <property type="entry name" value="1,2-PHENYLACETYL-COA EPOXIDASE, SUBUNIT C"/>
    <property type="match status" value="1"/>
</dbReference>
<keyword evidence="1" id="KW-0560">Oxidoreductase</keyword>
<dbReference type="InterPro" id="IPR052703">
    <property type="entry name" value="Aromatic_CoA_ox/epox"/>
</dbReference>
<dbReference type="AlphaFoldDB" id="A0A5C8PRM3"/>
<dbReference type="PANTHER" id="PTHR30458">
    <property type="entry name" value="PHENYLACETIC ACID DEGRADATION PROTEIN PAA"/>
    <property type="match status" value="1"/>
</dbReference>
<organism evidence="1 2">
    <name type="scientific">Vineibacter terrae</name>
    <dbReference type="NCBI Taxonomy" id="2586908"/>
    <lineage>
        <taxon>Bacteria</taxon>
        <taxon>Pseudomonadati</taxon>
        <taxon>Pseudomonadota</taxon>
        <taxon>Alphaproteobacteria</taxon>
        <taxon>Hyphomicrobiales</taxon>
        <taxon>Vineibacter</taxon>
    </lineage>
</organism>
<reference evidence="1 2" key="1">
    <citation type="submission" date="2019-06" db="EMBL/GenBank/DDBJ databases">
        <title>New taxonomy in bacterial strain CC-CFT640, isolated from vineyard.</title>
        <authorList>
            <person name="Lin S.-Y."/>
            <person name="Tsai C.-F."/>
            <person name="Young C.-C."/>
        </authorList>
    </citation>
    <scope>NUCLEOTIDE SEQUENCE [LARGE SCALE GENOMIC DNA]</scope>
    <source>
        <strain evidence="1 2">CC-CFT640</strain>
    </source>
</reference>
<sequence>MMAIDYSERIPNNVELSSDRRLQRALEAWQPRFLDWWKDLGPEGTSAYDVYLRTAISTDANGWANFGYVKMPEYRWGIFLADREADRVIPFGDNKGAAAWQEVPGEHRSTLRRLIVTQGDTEPASVEQQRLLGRTAPSLYDLRNLFQINVEEGRHLWAMVYLLHAYFGRDGREEAEAMLERHSGDPDKPRILGAFNEQTPDWLSFFMFTYFTDRDGKYQLASLAESGFDPLSRTCRFMLTEEAHHMFVGETGVGRIVQRTCELMREHKTDDVRALGAIDLATLQKYLNFHFSVSLDLFGQEASTNAANYYTAGVKGRFLETKIADDHKLTDATYDILGLQDGALVSRAVPALSALNERLRQDYIDDCARGVLRWNKVIERAGIPFELKLPHRAFNRRIGAFADARVSPEGKVVSEADWAANAGMWLPTDEDRAYVRSLMGAAVIEPGKYAHWIAPPARGINNQPADFQYVRFN</sequence>
<dbReference type="EC" id="1.14.13.208" evidence="1"/>
<gene>
    <name evidence="1" type="primary">boxB</name>
    <name evidence="1" type="ORF">FHP25_07500</name>
</gene>
<dbReference type="OrthoDB" id="235973at2"/>
<evidence type="ECO:0000313" key="1">
    <source>
        <dbReference type="EMBL" id="TXL78830.1"/>
    </source>
</evidence>
<dbReference type="InterPro" id="IPR017635">
    <property type="entry name" value="Benzoyl_CoA_Oase_BoxB"/>
</dbReference>
<dbReference type="Proteomes" id="UP000321638">
    <property type="component" value="Unassembled WGS sequence"/>
</dbReference>
<proteinExistence type="predicted"/>
<dbReference type="InterPro" id="IPR009078">
    <property type="entry name" value="Ferritin-like_SF"/>
</dbReference>
<accession>A0A5C8PRM3</accession>
<dbReference type="GO" id="GO:0016491">
    <property type="term" value="F:oxidoreductase activity"/>
    <property type="evidence" value="ECO:0007669"/>
    <property type="project" value="UniProtKB-KW"/>
</dbReference>
<dbReference type="GO" id="GO:0010124">
    <property type="term" value="P:phenylacetate catabolic process"/>
    <property type="evidence" value="ECO:0007669"/>
    <property type="project" value="TreeGrafter"/>
</dbReference>
<dbReference type="NCBIfam" id="TIGR03225">
    <property type="entry name" value="benzo_boxB"/>
    <property type="match status" value="1"/>
</dbReference>
<dbReference type="InterPro" id="IPR012348">
    <property type="entry name" value="RNR-like"/>
</dbReference>